<dbReference type="RefSeq" id="WP_074552398.1">
    <property type="nucleotide sequence ID" value="NZ_CP119563.1"/>
</dbReference>
<proteinExistence type="predicted"/>
<dbReference type="EMBL" id="FNAY01000001">
    <property type="protein sequence ID" value="SDE31944.1"/>
    <property type="molecule type" value="Genomic_DNA"/>
</dbReference>
<accession>A0A1G7BXZ4</accession>
<dbReference type="Proteomes" id="UP000183812">
    <property type="component" value="Unassembled WGS sequence"/>
</dbReference>
<sequence length="121" mass="13105">MLGLFIAVSFALALVVWAERHPPSGAATTPTANPVADLAAARRSPAAAAVEDLPRIRGFRPGDVIELEIIGPLPRPEDLRFDQVGRDARMLLDDLPALIFEGVPVRHLRPAQIRFRSPQAA</sequence>
<dbReference type="AlphaFoldDB" id="A0A1G7BXZ4"/>
<name>A0A1G7BXZ4_RHOCA</name>
<organism evidence="1 2">
    <name type="scientific">Rhodobacter capsulatus</name>
    <name type="common">Rhodopseudomonas capsulata</name>
    <dbReference type="NCBI Taxonomy" id="1061"/>
    <lineage>
        <taxon>Bacteria</taxon>
        <taxon>Pseudomonadati</taxon>
        <taxon>Pseudomonadota</taxon>
        <taxon>Alphaproteobacteria</taxon>
        <taxon>Rhodobacterales</taxon>
        <taxon>Rhodobacter group</taxon>
        <taxon>Rhodobacter</taxon>
    </lineage>
</organism>
<reference evidence="1 2" key="1">
    <citation type="submission" date="2016-10" db="EMBL/GenBank/DDBJ databases">
        <authorList>
            <person name="de Groot N.N."/>
        </authorList>
    </citation>
    <scope>NUCLEOTIDE SEQUENCE [LARGE SCALE GENOMIC DNA]</scope>
    <source>
        <strain evidence="2">DSM 938 / 37b4</strain>
    </source>
</reference>
<gene>
    <name evidence="1" type="ORF">SAMN04244550_00105</name>
</gene>
<dbReference type="OrthoDB" id="7691583at2"/>
<protein>
    <submittedName>
        <fullName evidence="1">Uncharacterized protein</fullName>
    </submittedName>
</protein>
<evidence type="ECO:0000313" key="2">
    <source>
        <dbReference type="Proteomes" id="UP000183812"/>
    </source>
</evidence>
<evidence type="ECO:0000313" key="1">
    <source>
        <dbReference type="EMBL" id="SDE31944.1"/>
    </source>
</evidence>